<dbReference type="PANTHER" id="PTHR36694">
    <property type="entry name" value="PASIFLORA 1, ISOFORM A-RELATED"/>
    <property type="match status" value="1"/>
</dbReference>
<feature type="transmembrane region" description="Helical" evidence="1">
    <location>
        <begin position="130"/>
        <end position="153"/>
    </location>
</feature>
<dbReference type="Proteomes" id="UP000291343">
    <property type="component" value="Unassembled WGS sequence"/>
</dbReference>
<feature type="transmembrane region" description="Helical" evidence="1">
    <location>
        <begin position="41"/>
        <end position="64"/>
    </location>
</feature>
<dbReference type="OrthoDB" id="6645812at2759"/>
<feature type="chain" id="PRO_5019732308" evidence="2">
    <location>
        <begin position="23"/>
        <end position="229"/>
    </location>
</feature>
<keyword evidence="1" id="KW-1133">Transmembrane helix</keyword>
<keyword evidence="4" id="KW-1185">Reference proteome</keyword>
<evidence type="ECO:0000256" key="1">
    <source>
        <dbReference type="SAM" id="Phobius"/>
    </source>
</evidence>
<organism evidence="3 4">
    <name type="scientific">Laodelphax striatellus</name>
    <name type="common">Small brown planthopper</name>
    <name type="synonym">Delphax striatella</name>
    <dbReference type="NCBI Taxonomy" id="195883"/>
    <lineage>
        <taxon>Eukaryota</taxon>
        <taxon>Metazoa</taxon>
        <taxon>Ecdysozoa</taxon>
        <taxon>Arthropoda</taxon>
        <taxon>Hexapoda</taxon>
        <taxon>Insecta</taxon>
        <taxon>Pterygota</taxon>
        <taxon>Neoptera</taxon>
        <taxon>Paraneoptera</taxon>
        <taxon>Hemiptera</taxon>
        <taxon>Auchenorrhyncha</taxon>
        <taxon>Fulgoroidea</taxon>
        <taxon>Delphacidae</taxon>
        <taxon>Criomorphinae</taxon>
        <taxon>Laodelphax</taxon>
    </lineage>
</organism>
<evidence type="ECO:0000256" key="2">
    <source>
        <dbReference type="SAM" id="SignalP"/>
    </source>
</evidence>
<feature type="signal peptide" evidence="2">
    <location>
        <begin position="1"/>
        <end position="22"/>
    </location>
</feature>
<evidence type="ECO:0000313" key="3">
    <source>
        <dbReference type="EMBL" id="RZF48487.1"/>
    </source>
</evidence>
<keyword evidence="2" id="KW-0732">Signal</keyword>
<protein>
    <submittedName>
        <fullName evidence="3">Uncharacterized protein</fullName>
    </submittedName>
</protein>
<keyword evidence="1" id="KW-0472">Membrane</keyword>
<dbReference type="EMBL" id="QKKF02002184">
    <property type="protein sequence ID" value="RZF48487.1"/>
    <property type="molecule type" value="Genomic_DNA"/>
</dbReference>
<accession>A0A482XSM5</accession>
<evidence type="ECO:0000313" key="4">
    <source>
        <dbReference type="Proteomes" id="UP000291343"/>
    </source>
</evidence>
<proteinExistence type="predicted"/>
<dbReference type="PANTHER" id="PTHR36694:SF11">
    <property type="entry name" value="LP21121P-RELATED"/>
    <property type="match status" value="1"/>
</dbReference>
<comment type="caution">
    <text evidence="3">The sequence shown here is derived from an EMBL/GenBank/DDBJ whole genome shotgun (WGS) entry which is preliminary data.</text>
</comment>
<name>A0A482XSM5_LAOST</name>
<keyword evidence="1" id="KW-0812">Transmembrane</keyword>
<dbReference type="AlphaFoldDB" id="A0A482XSM5"/>
<sequence>SLSLALLLILIFLASLDMKVLADIIGKEIGSHEEASKRDQFITVIGVLIFLAALLLIVSIFFDVMLLVGVYNDRKGFIFAWIILQLVFLVIDLINTISTIGHNWAGTFTDLLIAFLPVKIRNIKKVVYGISMGIATSLIVSAIFNSLLLIGIYNNRPHFIHAWIVALIFVIFVDLITVISTLIAQPYNPFLRLCILCINIYCLLIVNSHHVNLKQGSSRIASAPPAYID</sequence>
<gene>
    <name evidence="3" type="ORF">LSTR_LSTR007765</name>
</gene>
<feature type="non-terminal residue" evidence="3">
    <location>
        <position position="1"/>
    </location>
</feature>
<feature type="transmembrane region" description="Helical" evidence="1">
    <location>
        <begin position="76"/>
        <end position="94"/>
    </location>
</feature>
<feature type="transmembrane region" description="Helical" evidence="1">
    <location>
        <begin position="190"/>
        <end position="209"/>
    </location>
</feature>
<feature type="transmembrane region" description="Helical" evidence="1">
    <location>
        <begin position="159"/>
        <end position="183"/>
    </location>
</feature>
<reference evidence="3 4" key="1">
    <citation type="journal article" date="2017" name="Gigascience">
        <title>Genome sequence of the small brown planthopper, Laodelphax striatellus.</title>
        <authorList>
            <person name="Zhu J."/>
            <person name="Jiang F."/>
            <person name="Wang X."/>
            <person name="Yang P."/>
            <person name="Bao Y."/>
            <person name="Zhao W."/>
            <person name="Wang W."/>
            <person name="Lu H."/>
            <person name="Wang Q."/>
            <person name="Cui N."/>
            <person name="Li J."/>
            <person name="Chen X."/>
            <person name="Luo L."/>
            <person name="Yu J."/>
            <person name="Kang L."/>
            <person name="Cui F."/>
        </authorList>
    </citation>
    <scope>NUCLEOTIDE SEQUENCE [LARGE SCALE GENOMIC DNA]</scope>
    <source>
        <strain evidence="3">Lst14</strain>
    </source>
</reference>
<dbReference type="InParanoid" id="A0A482XSM5"/>